<feature type="transmembrane region" description="Helical" evidence="2">
    <location>
        <begin position="113"/>
        <end position="134"/>
    </location>
</feature>
<sequence>MANLFDNDDCPDLFTGVNCTESWKEYLEPYGFTYLKYLHVAAYAFCSLSTTYLLYSTFAERNWKWKEVPSVKVYTVVCVWVMALSWTIFFALGGGIEYELDTPLGKLVNVAQWFGAIFFFQAANWLSVMYIGLLSSTLEKKGMLESINLKTARRLAILWPCYVALIISLLMFAFDFYVDSVYKAWRIAFGVILYPLIITITISSYYYIRLAQMLERAIKSATEGNTPRKRSVYSQWKQIAKTARMLGYFAIFVGTPAFVFCLLSVIFDWFANPLCYFIFQFIIAGFAIFLATFIFLAQFTKSFACFRIDISKLHLSRRFSKLKGVPTPAISPKDTTDSDVSISEFPSM</sequence>
<evidence type="ECO:0000256" key="2">
    <source>
        <dbReference type="SAM" id="Phobius"/>
    </source>
</evidence>
<feature type="region of interest" description="Disordered" evidence="1">
    <location>
        <begin position="327"/>
        <end position="348"/>
    </location>
</feature>
<feature type="compositionally biased region" description="Polar residues" evidence="1">
    <location>
        <begin position="338"/>
        <end position="348"/>
    </location>
</feature>
<proteinExistence type="predicted"/>
<feature type="transmembrane region" description="Helical" evidence="2">
    <location>
        <begin position="155"/>
        <end position="178"/>
    </location>
</feature>
<evidence type="ECO:0000256" key="1">
    <source>
        <dbReference type="SAM" id="MobiDB-lite"/>
    </source>
</evidence>
<feature type="transmembrane region" description="Helical" evidence="2">
    <location>
        <begin position="277"/>
        <end position="297"/>
    </location>
</feature>
<organism evidence="3">
    <name type="scientific">Aplanochytrium stocchinoi</name>
    <dbReference type="NCBI Taxonomy" id="215587"/>
    <lineage>
        <taxon>Eukaryota</taxon>
        <taxon>Sar</taxon>
        <taxon>Stramenopiles</taxon>
        <taxon>Bigyra</taxon>
        <taxon>Labyrinthulomycetes</taxon>
        <taxon>Thraustochytrida</taxon>
        <taxon>Thraustochytriidae</taxon>
        <taxon>Aplanochytrium</taxon>
    </lineage>
</organism>
<keyword evidence="2" id="KW-0472">Membrane</keyword>
<dbReference type="AlphaFoldDB" id="A0A7S3V275"/>
<keyword evidence="2" id="KW-0812">Transmembrane</keyword>
<reference evidence="3" key="1">
    <citation type="submission" date="2021-01" db="EMBL/GenBank/DDBJ databases">
        <authorList>
            <person name="Corre E."/>
            <person name="Pelletier E."/>
            <person name="Niang G."/>
            <person name="Scheremetjew M."/>
            <person name="Finn R."/>
            <person name="Kale V."/>
            <person name="Holt S."/>
            <person name="Cochrane G."/>
            <person name="Meng A."/>
            <person name="Brown T."/>
            <person name="Cohen L."/>
        </authorList>
    </citation>
    <scope>NUCLEOTIDE SEQUENCE</scope>
    <source>
        <strain evidence="3">GSBS06</strain>
    </source>
</reference>
<accession>A0A7S3V275</accession>
<feature type="transmembrane region" description="Helical" evidence="2">
    <location>
        <begin position="246"/>
        <end position="271"/>
    </location>
</feature>
<protein>
    <submittedName>
        <fullName evidence="3">Uncharacterized protein</fullName>
    </submittedName>
</protein>
<feature type="transmembrane region" description="Helical" evidence="2">
    <location>
        <begin position="184"/>
        <end position="208"/>
    </location>
</feature>
<keyword evidence="2" id="KW-1133">Transmembrane helix</keyword>
<dbReference type="EMBL" id="HBIN01021845">
    <property type="protein sequence ID" value="CAE0446767.1"/>
    <property type="molecule type" value="Transcribed_RNA"/>
</dbReference>
<gene>
    <name evidence="3" type="ORF">ASTO00021_LOCUS16758</name>
</gene>
<name>A0A7S3V275_9STRA</name>
<evidence type="ECO:0000313" key="3">
    <source>
        <dbReference type="EMBL" id="CAE0446767.1"/>
    </source>
</evidence>
<feature type="transmembrane region" description="Helical" evidence="2">
    <location>
        <begin position="37"/>
        <end position="59"/>
    </location>
</feature>
<feature type="transmembrane region" description="Helical" evidence="2">
    <location>
        <begin position="71"/>
        <end position="93"/>
    </location>
</feature>